<dbReference type="Pfam" id="PF09479">
    <property type="entry name" value="Flg_new"/>
    <property type="match status" value="4"/>
</dbReference>
<feature type="region of interest" description="Disordered" evidence="2">
    <location>
        <begin position="655"/>
        <end position="684"/>
    </location>
</feature>
<name>A0ABU0AVR2_9FIRM</name>
<dbReference type="InterPro" id="IPR001119">
    <property type="entry name" value="SLH_dom"/>
</dbReference>
<dbReference type="Pfam" id="PF08428">
    <property type="entry name" value="Rib"/>
    <property type="match status" value="2"/>
</dbReference>
<dbReference type="PROSITE" id="PS51272">
    <property type="entry name" value="SLH"/>
    <property type="match status" value="1"/>
</dbReference>
<dbReference type="InterPro" id="IPR042229">
    <property type="entry name" value="Listeria/Bacterioides_rpt_sf"/>
</dbReference>
<dbReference type="Proteomes" id="UP001236559">
    <property type="component" value="Unassembled WGS sequence"/>
</dbReference>
<protein>
    <recommendedName>
        <fullName evidence="4">SLH domain-containing protein</fullName>
    </recommendedName>
</protein>
<feature type="signal peptide" evidence="3">
    <location>
        <begin position="1"/>
        <end position="27"/>
    </location>
</feature>
<keyword evidence="6" id="KW-1185">Reference proteome</keyword>
<dbReference type="EMBL" id="JAUSTN010000002">
    <property type="protein sequence ID" value="MDQ0274548.1"/>
    <property type="molecule type" value="Genomic_DNA"/>
</dbReference>
<feature type="chain" id="PRO_5045290853" description="SLH domain-containing protein" evidence="3">
    <location>
        <begin position="28"/>
        <end position="3120"/>
    </location>
</feature>
<comment type="caution">
    <text evidence="5">The sequence shown here is derived from an EMBL/GenBank/DDBJ whole genome shotgun (WGS) entry which is preliminary data.</text>
</comment>
<dbReference type="Pfam" id="PF00395">
    <property type="entry name" value="SLH"/>
    <property type="match status" value="1"/>
</dbReference>
<evidence type="ECO:0000313" key="6">
    <source>
        <dbReference type="Proteomes" id="UP001236559"/>
    </source>
</evidence>
<dbReference type="Gene3D" id="2.60.40.4270">
    <property type="entry name" value="Listeria-Bacteroides repeat domain"/>
    <property type="match status" value="4"/>
</dbReference>
<dbReference type="InterPro" id="IPR044060">
    <property type="entry name" value="Bacterial_rp_domain"/>
</dbReference>
<organism evidence="5 6">
    <name type="scientific">Peptoniphilus koenoeneniae</name>
    <dbReference type="NCBI Taxonomy" id="507751"/>
    <lineage>
        <taxon>Bacteria</taxon>
        <taxon>Bacillati</taxon>
        <taxon>Bacillota</taxon>
        <taxon>Tissierellia</taxon>
        <taxon>Tissierellales</taxon>
        <taxon>Peptoniphilaceae</taxon>
        <taxon>Peptoniphilus</taxon>
    </lineage>
</organism>
<evidence type="ECO:0000259" key="4">
    <source>
        <dbReference type="PROSITE" id="PS51272"/>
    </source>
</evidence>
<evidence type="ECO:0000256" key="2">
    <source>
        <dbReference type="SAM" id="MobiDB-lite"/>
    </source>
</evidence>
<accession>A0ABU0AVR2</accession>
<feature type="compositionally biased region" description="Basic and acidic residues" evidence="2">
    <location>
        <begin position="668"/>
        <end position="678"/>
    </location>
</feature>
<reference evidence="5 6" key="1">
    <citation type="submission" date="2023-07" db="EMBL/GenBank/DDBJ databases">
        <title>Genomic Encyclopedia of Type Strains, Phase IV (KMG-IV): sequencing the most valuable type-strain genomes for metagenomic binning, comparative biology and taxonomic classification.</title>
        <authorList>
            <person name="Goeker M."/>
        </authorList>
    </citation>
    <scope>NUCLEOTIDE SEQUENCE [LARGE SCALE GENOMIC DNA]</scope>
    <source>
        <strain evidence="5 6">DSM 22616</strain>
    </source>
</reference>
<gene>
    <name evidence="5" type="ORF">J2S72_000556</name>
</gene>
<dbReference type="RefSeq" id="WP_307494954.1">
    <property type="nucleotide sequence ID" value="NZ_JAUSTN010000002.1"/>
</dbReference>
<sequence length="3120" mass="353534">MRDCFKKLCVWMLILTMLLSGPLEVFASVNHDDLSESKAKFINNEKIPINPVKLDSGQSATDFIKNPVQPDIYTLHTDFKTQKGEKYDISYQPYIASVGADATQAEKDKVNKTIDMPKLAGYDEPQDNFTIDYDTIVNKAKAGIKSEDKINGDRYSAEQEFKYAAKSNSIKIKHVFQDLEDFTKYTNPNGSVGEEGELITTQQGNTGSTMEVSPLTEGHPNRKGFVPEAESITMQVPENATNFILEYRYNRAHYDVTFDTAGGTALPARTLYYGQVIPKIADADIPTKVGGEFQGWKPSVDLSTKDGKTYNANEIIKVGTGQAIKNLAANLLMPANNLTFTAVWKDKDKAGYAVQFWAEKADHAGEYDYIGTRVYKDQMTGSRPDIDNEPVKDIVFPDLDPDRLAKIWKGDRFNRGKDLYLNKFYVYNQKLTHEQNKDPDNANLVKPVDSTGKTVYNIYYDRQEYELYFTKSNALPKENTFYPEIWGYDGQGKLVKKGGPGNPYHYKARFNQLMLDWPNDAMQTKGFSKDMQSFGWGSNYNSPNWPFHLDTPPYRLNADQFLDLPKNYDKWGGYTKNIDKGDGSRIDLKWYDYKILSFGIKQDVDSMPHHMDFWMDGFKNDETIIRYDLYRYKADTNSDTYAPVYPRVQGFTGKRGNETPEYLDSDGIDAKNDERKDVTPFPAKTNTDIYGERPLGKMPFIKAFFNNGDEWGDPDGWDGFGTNGYLKFEYERNKYPLRFNYDPSKIKGDNEFGKTNSLDTFYEFPLKVLSPDLVDNKTPKADREYFKDNPANLLDNPENLLKLKLTDLVFKDPNDNNKLKVRRPDNLSNQMVFKGWALDPAGTKLIWENPGEIMPNHPVNLYAKWGEPDYKWKVTFDPNGGVLRNIKEENLTRERKKIQEGDIGQEKINTYAKKEANEGDKQVFTVIQRQKLVEPKKPTRNGYDFMGWEVIRYKKNAKGDYTDEIDNSYRETYKVPELYSFGNDVVAPIYLKAIWTPNNRVKVKVEHYFLDKDFNIDTSVSPNPKKNTLADKRAGYLVATTGDKQDDTWTLVQHKELEDHKDTSDVYSIYKEYNDRVKLNNSFFQTFKVEPEKIDDGSGKLIPNPDVENNVFKFFYKKFRTREYKVNYIDERFKNDPANGKIIDQELVSNGNRHFDARNYRPIPGWKLTSAPQQQLFFDVNEDTNEFLGINGTGKDEITFYYKDVRVIEVKDPKDPVPDGYVRVTFKIDDKDKGGVFKDKNGNSVTELHYDVIKGLKSDRLPHPIIWKDGKDSEGKPLVKEENRYYITPDTGKAFKEWKNENWLNEETEINRNYTFTAYFNWEGLSATGLVRTEAFKDPNPIKENPTDPTIKPKDWTNNFAPTIEQLKAQLVWKEKDVEKPLPAGVTIKLYDEAGNDLTTDDQVYALVNEKGKADKEQLVRTVNVKAKVTFKDGKEPQELDIPIKVYKNVYEALTTGEKPLFLSEAEKGDLKDITGEYVKVTVAPTGDMNSKDNKVYYVNKNAWVVIPEVKPDGSSTFINWTADQVGQNDDGKGNGNFDFGKRHKFTTATIIQPVGAGDVVEQTDPNKKPDVPNSYVKVIVKTTDKATSEFTKTFWVNPTKEVTIPVTNPTGKTIEKTQTEPAKAYTFKDWKSEEAPPRTWTSGIKGQFTKDTTITAEYTEVQNIIPYDPVKDPTTRPDGYVRVTFVAEKGLNLDNVKHYYVKKNAGIKLGNTALVKPEVKAETGYEFVKWDQDDATEITDTDIVVTAKAKELDPFIPADGNKKPDGYVTVTFVAEANGSLKGVKQYYVNPTKYVAFNPPEAIGDTGYEFASWSQNSAQNTNYKKDTTITAKFNQIGEVSLVEKPGYVRVDFVIKGKGGSILDGQTKTYYVDPNRKVTLNAPVTSADVGYEFNSWSPDPATKKKYTEPTTIEGTFNKLKDIIPADGNTKPDGYVTLTFEKGNGGKTITGQTIYYVNPAADPAKTLAEITKPNVTPDTGYKITGWDTEDNFQIKADKTVTAKYKELDPVIVPGPGVTKPEGYATVTFDTTDKGVIEGTTNKEKIVYVNPKKPVILKDYEPKVTPTTNNVFARWDVNLEKETFFKDGDRITAQYYDKNNISVTEVTGYVKVVFDKGDHGNLSGTQTYWVRPGVDVTVPAPTVNPSTGYEFNNWNNSLTVNLPANSPTYTIKAEYKALEDIIEGDKIKPNGYVKVEFVSDGNGDIIGTRSYYVNPTKPVDLTSKAEAIFKNPNLGYTEMGGNWSNDKNKNLNDTFSEDTTFKYNFKELPSVDTTNHPGYVKVEFIAGENGQIVGGNKTYYVNPNKNITVGSNDLAIPETSANTNYVFEKWFTDIDKTNPVTSDRTYIAQFKLSKVTLTYEANDATKGTVPAALSYDIGTEVTLAGGNDLKKDNYVLKGWNIDGTEYAPGAKFTINGNTKAIAVWETDYHNVDFNTDGGTYIGPKKIKHNETIGAVTNPEKVNYTFTGWQVDGQDFDPTTSKVTKDITLVAQYVSNIVEQTEPNTKPKVPDDFVKVIVKTTEEGIEKATDATKFEKTFWVKKNTQVTIPVNPPTGDVVKDENGNPVTDASGKEVKWVFTGWTSPLTDSFSQDETIITAKYESKVPEPKIDAKVVETYAGRQPEPSDYENAIKMQLGQDEITFKNNVSKFEITKKPDVSTPGMSEAEVTIEFKNGTKKTIKVPVKVNPNIYPADTDGRRTSETPANYVRVIVNPTVLNADPQIRIYYVNPEVEIGIPLPAINPQNGAKFIAWHIEEGTRPEYNGEPYKFTQTETIIVADFDRAPGTGLIMTDVGVYPRPEDYKDRITVPQGKTIQDIKVIKKPNVDKPGITDATVEITYDDGKKDVVGFTVFVQAKYEPQPEPQPPIWSGGGVRYETIYKEKIVEVPTKINFFKEVRYMQGFQGYFRPKDGLRRCEAAQILANALKEDGYKYDLSYKINYKDIGNEWYTEAVKITTQANVFMGYSDGYFRPYDKITRAEWIATLRRFQNIDKVNGNHMNLRNDHWALAEIEGAYKEGWLKIYTDGLANFKADEFIPRQEVAAVSNRAFNRVCDRVYISRNDKNLTNYKDINPSMWAYQDILCASNTFIHDKKNYRAHGIKDDKVTFNVNIDGLEILQSKFQRTLR</sequence>
<evidence type="ECO:0000313" key="5">
    <source>
        <dbReference type="EMBL" id="MDQ0274548.1"/>
    </source>
</evidence>
<dbReference type="InterPro" id="IPR059115">
    <property type="entry name" value="Rib"/>
</dbReference>
<dbReference type="Pfam" id="PF18998">
    <property type="entry name" value="Flg_new_2"/>
    <property type="match status" value="2"/>
</dbReference>
<feature type="domain" description="SLH" evidence="4">
    <location>
        <begin position="2930"/>
        <end position="2993"/>
    </location>
</feature>
<dbReference type="InterPro" id="IPR013378">
    <property type="entry name" value="InlB-like_B-rpt"/>
</dbReference>
<evidence type="ECO:0000256" key="1">
    <source>
        <dbReference type="ARBA" id="ARBA00004196"/>
    </source>
</evidence>
<keyword evidence="3" id="KW-0732">Signal</keyword>
<evidence type="ECO:0000256" key="3">
    <source>
        <dbReference type="SAM" id="SignalP"/>
    </source>
</evidence>
<proteinExistence type="predicted"/>
<comment type="subcellular location">
    <subcellularLocation>
        <location evidence="1">Cell envelope</location>
    </subcellularLocation>
</comment>